<dbReference type="Proteomes" id="UP001147653">
    <property type="component" value="Unassembled WGS sequence"/>
</dbReference>
<proteinExistence type="predicted"/>
<name>A0A9X3N828_9ACTN</name>
<keyword evidence="2" id="KW-1185">Reference proteome</keyword>
<protein>
    <recommendedName>
        <fullName evidence="3">HYR domain-containing protein</fullName>
    </recommendedName>
</protein>
<organism evidence="1 2">
    <name type="scientific">Solirubrobacter phytolaccae</name>
    <dbReference type="NCBI Taxonomy" id="1404360"/>
    <lineage>
        <taxon>Bacteria</taxon>
        <taxon>Bacillati</taxon>
        <taxon>Actinomycetota</taxon>
        <taxon>Thermoleophilia</taxon>
        <taxon>Solirubrobacterales</taxon>
        <taxon>Solirubrobacteraceae</taxon>
        <taxon>Solirubrobacter</taxon>
    </lineage>
</organism>
<sequence length="754" mass="78399">MLVVGAFAPSAALAHPCISETEATLGKSLTLHTGGNWAGAMPTFNELEHECAEDLDSYLYDASKVKTSAVGEPVGPVVAAAGYAIKNLTPVGYSRRDVPLTGDGSGVYNSDLAFKDNLVIAGTYEGFRILDFTDKANPTEVVNYTGCNVGQGDVIVYGNLLIRSWDSPNHTNAMCAGQLVGAGFEGIHVFDISNPAQPQLVKQFRFAADNPGLVGCGSHTATAVPDPARDALYVYNGGSSGTCEGIDIFKIKISDPTQISVIGRASNEGIDAKTGVTRVGNNSCHDNNVLLNVGGTSTSYAMCAGGNGLAMFKFDLTKAVTEEGSVEKPTQLWTQQMTSVTTGHSGSFTYDGKYLIYGHEPGGGSAAQCQASSTIINRTLYFIDPVTGQTKGELLHPRPQGSRENCTWHNFNVVPTKAGYYATSGSYQSGISVFDFTNVAAPKEIAYADPAPLELNPPTTGIVLGGDWSTYWHNGTIYQSDIKRGVLSWQLNLGGDATATQANAHLSKINTSTQSNPQTQLGSYAPDSQPPTITAAVDGGSFKVGAVGTADYTCSDNFGIDSCTSLVASGSPLDTAKLGTKSFTVTATDTAGNITTKTISYKVNSVEFPVAINASVEATMGLSLPGTLNFGAFVPGIAKSYEANIAASITTNTADTTLSVFDPSATNTGRLVNGTRALATPLTIKFASGNGATGLAGGPVGGTAAPTPLLSYASPSNTARSATLFFQQKIAANETLQSGTYGKTLVFTMSTTTP</sequence>
<dbReference type="InterPro" id="IPR011044">
    <property type="entry name" value="Quino_amine_DH_bsu"/>
</dbReference>
<accession>A0A9X3N828</accession>
<evidence type="ECO:0008006" key="3">
    <source>
        <dbReference type="Google" id="ProtNLM"/>
    </source>
</evidence>
<dbReference type="SUPFAM" id="SSF50969">
    <property type="entry name" value="YVTN repeat-like/Quinoprotein amine dehydrogenase"/>
    <property type="match status" value="1"/>
</dbReference>
<dbReference type="AlphaFoldDB" id="A0A9X3N828"/>
<evidence type="ECO:0000313" key="2">
    <source>
        <dbReference type="Proteomes" id="UP001147653"/>
    </source>
</evidence>
<evidence type="ECO:0000313" key="1">
    <source>
        <dbReference type="EMBL" id="MDA0180180.1"/>
    </source>
</evidence>
<gene>
    <name evidence="1" type="ORF">OJ997_07730</name>
</gene>
<dbReference type="RefSeq" id="WP_270024490.1">
    <property type="nucleotide sequence ID" value="NZ_JAPDDP010000010.1"/>
</dbReference>
<dbReference type="EMBL" id="JAPDDP010000010">
    <property type="protein sequence ID" value="MDA0180180.1"/>
    <property type="molecule type" value="Genomic_DNA"/>
</dbReference>
<reference evidence="1" key="1">
    <citation type="submission" date="2022-10" db="EMBL/GenBank/DDBJ databases">
        <title>The WGS of Solirubrobacter phytolaccae KCTC 29190.</title>
        <authorList>
            <person name="Jiang Z."/>
        </authorList>
    </citation>
    <scope>NUCLEOTIDE SEQUENCE</scope>
    <source>
        <strain evidence="1">KCTC 29190</strain>
    </source>
</reference>
<comment type="caution">
    <text evidence="1">The sequence shown here is derived from an EMBL/GenBank/DDBJ whole genome shotgun (WGS) entry which is preliminary data.</text>
</comment>